<accession>A0A0S4LMF3</accession>
<evidence type="ECO:0000313" key="3">
    <source>
        <dbReference type="Proteomes" id="UP000198736"/>
    </source>
</evidence>
<gene>
    <name evidence="2" type="ORF">COMA2_30073</name>
</gene>
<dbReference type="Proteomes" id="UP000198736">
    <property type="component" value="Unassembled WGS sequence"/>
</dbReference>
<proteinExistence type="predicted"/>
<dbReference type="Gene3D" id="1.10.10.10">
    <property type="entry name" value="Winged helix-like DNA-binding domain superfamily/Winged helix DNA-binding domain"/>
    <property type="match status" value="1"/>
</dbReference>
<dbReference type="Gene3D" id="3.30.565.60">
    <property type="match status" value="1"/>
</dbReference>
<sequence>MSRSDTRESPIRVVRCWLRRAAGLLFTDQPEKHVTGAWVKIGFFVTDDDLRYQDEVHGNLFGQVEQVLEFLRTKYLKAYITYHGIQRRETFLFPESALRETVLNAIVHKDYSRGIPMQISVYDDRIAVWNPGALPEHWTLKKLFGKHASEPSNPLIANAFFRAGYIEAWGRGIEKINRDCREHGIEPPAYDVDLSGVMVTFRANPAHIRSAGKSFPRSPVGLGEKLGETRVAILAAMRRDATITTKVLAETLGLSTTAVDKNLQYLKTHGYIRRVGPAKGGRWEVAE</sequence>
<feature type="domain" description="HTH marR-type" evidence="1">
    <location>
        <begin position="231"/>
        <end position="282"/>
    </location>
</feature>
<protein>
    <submittedName>
        <fullName evidence="2">Transcriptional regulator with HTH domain</fullName>
    </submittedName>
</protein>
<evidence type="ECO:0000259" key="1">
    <source>
        <dbReference type="Pfam" id="PF12802"/>
    </source>
</evidence>
<dbReference type="STRING" id="1742973.COMA2_30073"/>
<dbReference type="PANTHER" id="PTHR30595:SF6">
    <property type="entry name" value="SCHLAFEN ALBA-2 DOMAIN-CONTAINING PROTEIN"/>
    <property type="match status" value="1"/>
</dbReference>
<dbReference type="Pfam" id="PF12802">
    <property type="entry name" value="MarR_2"/>
    <property type="match status" value="1"/>
</dbReference>
<evidence type="ECO:0000313" key="2">
    <source>
        <dbReference type="EMBL" id="CUS37094.1"/>
    </source>
</evidence>
<dbReference type="PANTHER" id="PTHR30595">
    <property type="entry name" value="GLPR-RELATED TRANSCRIPTIONAL REPRESSOR"/>
    <property type="match status" value="1"/>
</dbReference>
<dbReference type="InterPro" id="IPR000835">
    <property type="entry name" value="HTH_MarR-typ"/>
</dbReference>
<organism evidence="2 3">
    <name type="scientific">Candidatus Nitrospira nitrificans</name>
    <dbReference type="NCBI Taxonomy" id="1742973"/>
    <lineage>
        <taxon>Bacteria</taxon>
        <taxon>Pseudomonadati</taxon>
        <taxon>Nitrospirota</taxon>
        <taxon>Nitrospiria</taxon>
        <taxon>Nitrospirales</taxon>
        <taxon>Nitrospiraceae</taxon>
        <taxon>Nitrospira</taxon>
    </lineage>
</organism>
<dbReference type="InterPro" id="IPR038475">
    <property type="entry name" value="RecG_C_sf"/>
</dbReference>
<name>A0A0S4LMF3_9BACT</name>
<dbReference type="AlphaFoldDB" id="A0A0S4LMF3"/>
<dbReference type="EMBL" id="CZPZ01000023">
    <property type="protein sequence ID" value="CUS37094.1"/>
    <property type="molecule type" value="Genomic_DNA"/>
</dbReference>
<dbReference type="OrthoDB" id="9813719at2"/>
<dbReference type="InterPro" id="IPR036388">
    <property type="entry name" value="WH-like_DNA-bd_sf"/>
</dbReference>
<dbReference type="Pfam" id="PF13749">
    <property type="entry name" value="HATPase_c_4"/>
    <property type="match status" value="1"/>
</dbReference>
<dbReference type="InterPro" id="IPR036390">
    <property type="entry name" value="WH_DNA-bd_sf"/>
</dbReference>
<dbReference type="SUPFAM" id="SSF46785">
    <property type="entry name" value="Winged helix' DNA-binding domain"/>
    <property type="match status" value="1"/>
</dbReference>
<keyword evidence="3" id="KW-1185">Reference proteome</keyword>
<reference evidence="3" key="1">
    <citation type="submission" date="2015-10" db="EMBL/GenBank/DDBJ databases">
        <authorList>
            <person name="Luecker S."/>
            <person name="Luecker S."/>
        </authorList>
    </citation>
    <scope>NUCLEOTIDE SEQUENCE [LARGE SCALE GENOMIC DNA]</scope>
</reference>
<dbReference type="GO" id="GO:0003700">
    <property type="term" value="F:DNA-binding transcription factor activity"/>
    <property type="evidence" value="ECO:0007669"/>
    <property type="project" value="InterPro"/>
</dbReference>